<accession>A0AC61U8V7</accession>
<keyword evidence="1" id="KW-0808">Transferase</keyword>
<reference evidence="1" key="1">
    <citation type="submission" date="2021-11" db="EMBL/GenBank/DDBJ databases">
        <title>Study of the species diversity of bacterial strains isolated from a unique natural object - Shulgan-Tash cave (Bashkiria).</title>
        <authorList>
            <person name="Sazanova A.L."/>
            <person name="Chirak E.R."/>
            <person name="Safronova V.I."/>
        </authorList>
    </citation>
    <scope>NUCLEOTIDE SEQUENCE</scope>
    <source>
        <strain evidence="1">P1</strain>
    </source>
</reference>
<proteinExistence type="predicted"/>
<protein>
    <submittedName>
        <fullName evidence="1">Pyrophosphate--fructose-6-phosphate 1-phosphotransferase</fullName>
        <ecNumber evidence="1">2.7.1.90</ecNumber>
    </submittedName>
</protein>
<evidence type="ECO:0000313" key="2">
    <source>
        <dbReference type="Proteomes" id="UP001059663"/>
    </source>
</evidence>
<gene>
    <name evidence="1" type="ORF">LP422_17720</name>
</gene>
<dbReference type="Proteomes" id="UP001059663">
    <property type="component" value="Chromosome"/>
</dbReference>
<name>A0AC61U8V7_9MICO</name>
<dbReference type="EMBL" id="CP087977">
    <property type="protein sequence ID" value="UUZ46408.1"/>
    <property type="molecule type" value="Genomic_DNA"/>
</dbReference>
<evidence type="ECO:0000313" key="1">
    <source>
        <dbReference type="EMBL" id="UUZ46408.1"/>
    </source>
</evidence>
<organism evidence="1 2">
    <name type="scientific">Janibacter limosus</name>
    <dbReference type="NCBI Taxonomy" id="53458"/>
    <lineage>
        <taxon>Bacteria</taxon>
        <taxon>Bacillati</taxon>
        <taxon>Actinomycetota</taxon>
        <taxon>Actinomycetes</taxon>
        <taxon>Micrococcales</taxon>
        <taxon>Intrasporangiaceae</taxon>
        <taxon>Janibacter</taxon>
    </lineage>
</organism>
<dbReference type="EC" id="2.7.1.90" evidence="1"/>
<sequence length="400" mass="42689">MSVRTVAVLTAGGLAPCLSSAVGGLIERYTRLAPDVRIIGYLDGYAGLLTGRSIEVTQEVRAHAGRLHDFGGSPLGNSRVKLTNAADPERRELVAPGADPLRVAAEQLVADGVDVLHTIGGDDTSTTAADPATHLAEHGHHMRVVGLPKTIDNDIVPIRQSPGARTAAEQGALFARNIIAEHSSNPRMLIVHEVMGRHSGWLTAETARRYRSDPATRSFVPGLGNDPRRWDVHAVYVPEVDIDLEGEGRRLGVIMDEIGCVNVFVAEGAGVDDIVASLESAGREVPRDAFGHVQLDRVNPGEYLASTFADRIGAEKSKVWKSGYFARSAAPNDEDLALIGRCADPAVSAALGTGSGVVGRDVERGDELRVIEFDRVAGGRAFDPTVDWFAHLLDDIGQTR</sequence>